<protein>
    <submittedName>
        <fullName evidence="1">Uncharacterized protein</fullName>
    </submittedName>
</protein>
<proteinExistence type="predicted"/>
<dbReference type="KEGG" id="acab:QRX50_36025"/>
<accession>A0A9Y2IC46</accession>
<evidence type="ECO:0000313" key="2">
    <source>
        <dbReference type="Proteomes" id="UP001236014"/>
    </source>
</evidence>
<dbReference type="EMBL" id="CP127294">
    <property type="protein sequence ID" value="WIX76804.1"/>
    <property type="molecule type" value="Genomic_DNA"/>
</dbReference>
<sequence>MAQASVSEMPEASAIAASPKLQAWARNRGVKVAARLRIAVRLPSGVSQRIRPRGPPVDRDEQLGQLRPRQRVHQLRAQLLDGVPGRRDRTVYRRLERCHPFVWVKTADELLEN</sequence>
<keyword evidence="2" id="KW-1185">Reference proteome</keyword>
<dbReference type="Proteomes" id="UP001236014">
    <property type="component" value="Chromosome"/>
</dbReference>
<name>A0A9Y2IC46_9PSEU</name>
<reference evidence="1 2" key="1">
    <citation type="submission" date="2023-06" db="EMBL/GenBank/DDBJ databases">
        <authorList>
            <person name="Oyuntsetseg B."/>
            <person name="Kim S.B."/>
        </authorList>
    </citation>
    <scope>NUCLEOTIDE SEQUENCE [LARGE SCALE GENOMIC DNA]</scope>
    <source>
        <strain evidence="1 2">2-15</strain>
    </source>
</reference>
<gene>
    <name evidence="1" type="ORF">QRX50_36025</name>
</gene>
<organism evidence="1 2">
    <name type="scientific">Amycolatopsis carbonis</name>
    <dbReference type="NCBI Taxonomy" id="715471"/>
    <lineage>
        <taxon>Bacteria</taxon>
        <taxon>Bacillati</taxon>
        <taxon>Actinomycetota</taxon>
        <taxon>Actinomycetes</taxon>
        <taxon>Pseudonocardiales</taxon>
        <taxon>Pseudonocardiaceae</taxon>
        <taxon>Amycolatopsis</taxon>
    </lineage>
</organism>
<evidence type="ECO:0000313" key="1">
    <source>
        <dbReference type="EMBL" id="WIX76804.1"/>
    </source>
</evidence>
<dbReference type="RefSeq" id="WP_285967552.1">
    <property type="nucleotide sequence ID" value="NZ_CP127294.1"/>
</dbReference>
<dbReference type="AlphaFoldDB" id="A0A9Y2IC46"/>